<evidence type="ECO:0000313" key="4">
    <source>
        <dbReference type="Proteomes" id="UP000243524"/>
    </source>
</evidence>
<comment type="caution">
    <text evidence="3">The sequence shown here is derived from an EMBL/GenBank/DDBJ whole genome shotgun (WGS) entry which is preliminary data.</text>
</comment>
<keyword evidence="1" id="KW-0472">Membrane</keyword>
<sequence>MRGKPEQKRSKQFNKFIRYGRFTLFISLSFVLLLSFWTFHLSPVQEVEQHPFFNKQDSPWVIAHRAGEAIAPGNSMTAIEMSHEMGVDMIEVDIHITKDDHLVLMHDPTVDRTTDGTGLVADYTLEEFLLLDAGYHFEDLNGEYSFRGLGVYKPTLREVFEKFPDVNYMLEVKHTNPAEKHDIMTEKLWELIQEYDMQNNVMVSSFDQKLINKFEEVAGDEVALGTGRQIAFNFIMAHNFFVRNLFQPTSGVIQIPKENRYFNFFNDRMIDGAQRLGMDVHYWTINDEATMREMVDEGVDGIITDRPDLLIEILEEKGLR</sequence>
<dbReference type="EMBL" id="PJNH01000001">
    <property type="protein sequence ID" value="PKR78417.1"/>
    <property type="molecule type" value="Genomic_DNA"/>
</dbReference>
<dbReference type="Pfam" id="PF03009">
    <property type="entry name" value="GDPD"/>
    <property type="match status" value="1"/>
</dbReference>
<accession>A0A2I0QVQ3</accession>
<dbReference type="PANTHER" id="PTHR46211">
    <property type="entry name" value="GLYCEROPHOSPHORYL DIESTER PHOSPHODIESTERASE"/>
    <property type="match status" value="1"/>
</dbReference>
<dbReference type="OrthoDB" id="384721at2"/>
<dbReference type="CDD" id="cd08561">
    <property type="entry name" value="GDPD_cytoplasmic_ScUgpQ2_like"/>
    <property type="match status" value="1"/>
</dbReference>
<evidence type="ECO:0000313" key="3">
    <source>
        <dbReference type="EMBL" id="PKR78417.1"/>
    </source>
</evidence>
<protein>
    <submittedName>
        <fullName evidence="3">Glycerophosphodiester phosphodiesterase</fullName>
    </submittedName>
</protein>
<proteinExistence type="predicted"/>
<keyword evidence="1" id="KW-1133">Transmembrane helix</keyword>
<dbReference type="GO" id="GO:0006629">
    <property type="term" value="P:lipid metabolic process"/>
    <property type="evidence" value="ECO:0007669"/>
    <property type="project" value="InterPro"/>
</dbReference>
<dbReference type="GO" id="GO:0008081">
    <property type="term" value="F:phosphoric diester hydrolase activity"/>
    <property type="evidence" value="ECO:0007669"/>
    <property type="project" value="InterPro"/>
</dbReference>
<evidence type="ECO:0000259" key="2">
    <source>
        <dbReference type="PROSITE" id="PS51704"/>
    </source>
</evidence>
<dbReference type="Proteomes" id="UP000243524">
    <property type="component" value="Unassembled WGS sequence"/>
</dbReference>
<dbReference type="InterPro" id="IPR017946">
    <property type="entry name" value="PLC-like_Pdiesterase_TIM-brl"/>
</dbReference>
<feature type="transmembrane region" description="Helical" evidence="1">
    <location>
        <begin position="21"/>
        <end position="39"/>
    </location>
</feature>
<gene>
    <name evidence="3" type="ORF">CEY16_01275</name>
</gene>
<dbReference type="SUPFAM" id="SSF51695">
    <property type="entry name" value="PLC-like phosphodiesterases"/>
    <property type="match status" value="1"/>
</dbReference>
<dbReference type="RefSeq" id="WP_101330161.1">
    <property type="nucleotide sequence ID" value="NZ_PJNH01000001.1"/>
</dbReference>
<evidence type="ECO:0000256" key="1">
    <source>
        <dbReference type="SAM" id="Phobius"/>
    </source>
</evidence>
<dbReference type="InterPro" id="IPR030395">
    <property type="entry name" value="GP_PDE_dom"/>
</dbReference>
<organism evidence="3 4">
    <name type="scientific">Halalkalibacillus sediminis</name>
    <dbReference type="NCBI Taxonomy" id="2018042"/>
    <lineage>
        <taxon>Bacteria</taxon>
        <taxon>Bacillati</taxon>
        <taxon>Bacillota</taxon>
        <taxon>Bacilli</taxon>
        <taxon>Bacillales</taxon>
        <taxon>Bacillaceae</taxon>
        <taxon>Halalkalibacillus</taxon>
    </lineage>
</organism>
<name>A0A2I0QVQ3_9BACI</name>
<dbReference type="AlphaFoldDB" id="A0A2I0QVQ3"/>
<reference evidence="3 4" key="1">
    <citation type="submission" date="2017-06" db="EMBL/GenBank/DDBJ databases">
        <title>the draft geome sequence of Illustriluteabacillus marina B3227.</title>
        <authorList>
            <person name="He R.-H."/>
            <person name="Du Z.-J."/>
        </authorList>
    </citation>
    <scope>NUCLEOTIDE SEQUENCE [LARGE SCALE GENOMIC DNA]</scope>
    <source>
        <strain evidence="3 4">B3227</strain>
    </source>
</reference>
<keyword evidence="1" id="KW-0812">Transmembrane</keyword>
<dbReference type="Gene3D" id="3.20.20.190">
    <property type="entry name" value="Phosphatidylinositol (PI) phosphodiesterase"/>
    <property type="match status" value="1"/>
</dbReference>
<feature type="domain" description="GP-PDE" evidence="2">
    <location>
        <begin position="59"/>
        <end position="314"/>
    </location>
</feature>
<dbReference type="PANTHER" id="PTHR46211:SF14">
    <property type="entry name" value="GLYCEROPHOSPHODIESTER PHOSPHODIESTERASE"/>
    <property type="match status" value="1"/>
</dbReference>
<dbReference type="PROSITE" id="PS51704">
    <property type="entry name" value="GP_PDE"/>
    <property type="match status" value="1"/>
</dbReference>
<keyword evidence="4" id="KW-1185">Reference proteome</keyword>